<dbReference type="RefSeq" id="WP_329775157.1">
    <property type="nucleotide sequence ID" value="NZ_JAYDYW010000006.1"/>
</dbReference>
<name>A0ABU7G3Z2_9ALTE</name>
<dbReference type="Proteomes" id="UP001310248">
    <property type="component" value="Unassembled WGS sequence"/>
</dbReference>
<comment type="caution">
    <text evidence="2">The sequence shown here is derived from an EMBL/GenBank/DDBJ whole genome shotgun (WGS) entry which is preliminary data.</text>
</comment>
<accession>A0ABU7G3Z2</accession>
<protein>
    <submittedName>
        <fullName evidence="2">DUF4435 domain-containing protein</fullName>
    </submittedName>
</protein>
<dbReference type="EMBL" id="JAYDYW010000006">
    <property type="protein sequence ID" value="MEE1673931.1"/>
    <property type="molecule type" value="Genomic_DNA"/>
</dbReference>
<sequence>MIHERSVQAKAAKSVFFEDVNDIDIYIEDTAFGYPKLFTILFSRLLNQQYKVNRVFPLGGRKAVIEQHSEHSSDRPSLYIIDGDLFLLIGDEINNQKGLYKFPHYCVENILCDQNAILAVLDEEEPVKSLGTLEGLFNYQEWLLNNEDKLFCLFVEYATSMILTPQQQTVAFKVSDLVSNNKGELDDHKLETRVEGLKQLIIESKSIEEYESTRNEILANFERSGLNKLDVISGKDYLFPLLKTRAKSLVKTKVPDLNLKLRLAKTCNVHSISAAVDYIAC</sequence>
<reference evidence="3" key="1">
    <citation type="submission" date="2023-07" db="EMBL/GenBank/DDBJ databases">
        <title>Draft genome sequence of Agarivorans aestuarii strain ZMCS4, a CAZymes producing bacteria isolated from the marine brown algae Clodostephus spongiosus.</title>
        <authorList>
            <person name="Lorente B."/>
            <person name="Cabral C."/>
            <person name="Frias J."/>
            <person name="Faria J."/>
            <person name="Toubarro D."/>
        </authorList>
    </citation>
    <scope>NUCLEOTIDE SEQUENCE [LARGE SCALE GENOMIC DNA]</scope>
    <source>
        <strain evidence="3">ZMCS4</strain>
    </source>
</reference>
<dbReference type="InterPro" id="IPR029492">
    <property type="entry name" value="DUF4435"/>
</dbReference>
<proteinExistence type="predicted"/>
<evidence type="ECO:0000313" key="2">
    <source>
        <dbReference type="EMBL" id="MEE1673931.1"/>
    </source>
</evidence>
<feature type="domain" description="DUF4435" evidence="1">
    <location>
        <begin position="21"/>
        <end position="246"/>
    </location>
</feature>
<organism evidence="2 3">
    <name type="scientific">Agarivorans aestuarii</name>
    <dbReference type="NCBI Taxonomy" id="1563703"/>
    <lineage>
        <taxon>Bacteria</taxon>
        <taxon>Pseudomonadati</taxon>
        <taxon>Pseudomonadota</taxon>
        <taxon>Gammaproteobacteria</taxon>
        <taxon>Alteromonadales</taxon>
        <taxon>Alteromonadaceae</taxon>
        <taxon>Agarivorans</taxon>
    </lineage>
</organism>
<dbReference type="Pfam" id="PF14491">
    <property type="entry name" value="DUF4435"/>
    <property type="match status" value="1"/>
</dbReference>
<gene>
    <name evidence="2" type="ORF">SNR37_003358</name>
</gene>
<evidence type="ECO:0000259" key="1">
    <source>
        <dbReference type="Pfam" id="PF14491"/>
    </source>
</evidence>
<keyword evidence="3" id="KW-1185">Reference proteome</keyword>
<evidence type="ECO:0000313" key="3">
    <source>
        <dbReference type="Proteomes" id="UP001310248"/>
    </source>
</evidence>